<evidence type="ECO:0000313" key="3">
    <source>
        <dbReference type="Proteomes" id="UP000376575"/>
    </source>
</evidence>
<dbReference type="AlphaFoldDB" id="A0A5J4FBN1"/>
<proteinExistence type="predicted"/>
<protein>
    <recommendedName>
        <fullName evidence="4">VCBS repeat-containing protein</fullName>
    </recommendedName>
</protein>
<sequence>MNISKTCFIFCLLSQFLCSTAASLALTKLDFDTSQPLRNQVIKSGKIKVQVSYKPIDLNERVDDNSEINNVSYQIFYNEQIYQENSGYSAFGSGYVELRDLDNNGIDEIIVSTYSGGAHCCTSLIIYTWQKDRFIREETGFLDGSGGSFEDLDGDNNYEFVTVDNAFLYAFSSYAASFPPSRIYTFQQGKLSDVTRKYRQEVRKTLAAMLKAFQLAKKEKAEVNGILAGYVAQKILLGEEEEAWQFLLANYDKNSDWGLDIYGESTVIGKYPDFPTALRAFLLKNGYLSENANNKK</sequence>
<evidence type="ECO:0000313" key="2">
    <source>
        <dbReference type="EMBL" id="GEA28591.1"/>
    </source>
</evidence>
<gene>
    <name evidence="2" type="ORF">MiAbW_03167</name>
</gene>
<accession>A0A5J4FBN1</accession>
<keyword evidence="1" id="KW-0732">Signal</keyword>
<comment type="caution">
    <text evidence="2">The sequence shown here is derived from an EMBL/GenBank/DDBJ whole genome shotgun (WGS) entry which is preliminary data.</text>
</comment>
<dbReference type="SUPFAM" id="SSF69318">
    <property type="entry name" value="Integrin alpha N-terminal domain"/>
    <property type="match status" value="1"/>
</dbReference>
<dbReference type="InterPro" id="IPR028994">
    <property type="entry name" value="Integrin_alpha_N"/>
</dbReference>
<evidence type="ECO:0000256" key="1">
    <source>
        <dbReference type="SAM" id="SignalP"/>
    </source>
</evidence>
<name>A0A5J4FBN1_MICAE</name>
<reference evidence="2 3" key="1">
    <citation type="journal article" date="2019" name="FEMS Microbiol. Lett.">
        <title>A novel salt-tolerant genotype illuminates the sucrose gene evolution in freshwater bloom-forming cyanobacterium Microcystis aeruginosa.</title>
        <authorList>
            <person name="Tanabe Y."/>
            <person name="Yamaguchi H."/>
            <person name="Sano T."/>
            <person name="Kawachi M."/>
        </authorList>
    </citation>
    <scope>NUCLEOTIDE SEQUENCE [LARGE SCALE GENOMIC DNA]</scope>
    <source>
        <strain evidence="2 3">NIES-4325</strain>
    </source>
</reference>
<dbReference type="RefSeq" id="WP_151696988.1">
    <property type="nucleotide sequence ID" value="NZ_BJKP01000039.1"/>
</dbReference>
<feature type="signal peptide" evidence="1">
    <location>
        <begin position="1"/>
        <end position="21"/>
    </location>
</feature>
<organism evidence="2 3">
    <name type="scientific">Microcystis aeruginosa NIES-4325</name>
    <dbReference type="NCBI Taxonomy" id="2569534"/>
    <lineage>
        <taxon>Bacteria</taxon>
        <taxon>Bacillati</taxon>
        <taxon>Cyanobacteriota</taxon>
        <taxon>Cyanophyceae</taxon>
        <taxon>Oscillatoriophycideae</taxon>
        <taxon>Chroococcales</taxon>
        <taxon>Microcystaceae</taxon>
        <taxon>Microcystis</taxon>
    </lineage>
</organism>
<feature type="chain" id="PRO_5023913510" description="VCBS repeat-containing protein" evidence="1">
    <location>
        <begin position="22"/>
        <end position="296"/>
    </location>
</feature>
<dbReference type="Proteomes" id="UP000376575">
    <property type="component" value="Unassembled WGS sequence"/>
</dbReference>
<dbReference type="EMBL" id="BJKP01000039">
    <property type="protein sequence ID" value="GEA28591.1"/>
    <property type="molecule type" value="Genomic_DNA"/>
</dbReference>
<evidence type="ECO:0008006" key="4">
    <source>
        <dbReference type="Google" id="ProtNLM"/>
    </source>
</evidence>